<dbReference type="SMART" id="SM00287">
    <property type="entry name" value="SH3b"/>
    <property type="match status" value="1"/>
</dbReference>
<gene>
    <name evidence="5" type="ORF">V1I91_04975</name>
</gene>
<evidence type="ECO:0000256" key="3">
    <source>
        <dbReference type="SAM" id="SignalP"/>
    </source>
</evidence>
<dbReference type="Pfam" id="PF13432">
    <property type="entry name" value="TPR_16"/>
    <property type="match status" value="1"/>
</dbReference>
<dbReference type="PROSITE" id="PS50293">
    <property type="entry name" value="TPR_REGION"/>
    <property type="match status" value="1"/>
</dbReference>
<organism evidence="5 6">
    <name type="scientific">Maribacter cobaltidurans</name>
    <dbReference type="NCBI Taxonomy" id="1178778"/>
    <lineage>
        <taxon>Bacteria</taxon>
        <taxon>Pseudomonadati</taxon>
        <taxon>Bacteroidota</taxon>
        <taxon>Flavobacteriia</taxon>
        <taxon>Flavobacteriales</taxon>
        <taxon>Flavobacteriaceae</taxon>
        <taxon>Maribacter</taxon>
    </lineage>
</organism>
<dbReference type="PROSITE" id="PS50005">
    <property type="entry name" value="TPR"/>
    <property type="match status" value="1"/>
</dbReference>
<dbReference type="PROSITE" id="PS51781">
    <property type="entry name" value="SH3B"/>
    <property type="match status" value="1"/>
</dbReference>
<dbReference type="InterPro" id="IPR003646">
    <property type="entry name" value="SH3-like_bac-type"/>
</dbReference>
<sequence length="253" mass="28640">MLKKLILLLGLLMGFISSAQNDVLFDEATEAYNNGNYEKAIDLYNSILESNEHSAALYYNLGNAYYKLNEIPESIYFYEKSLLLNPDDPEVKTNLGYAQNMTLDAIETLPKTGFSRIYKSITSSLTFDEWAYASVLCMLLFVILYIAFYYFQYSTKKRLAFISSIIALFLCVVFIVFASIEMSSFTSDNPAIIFADEVTVSSEPNEASDEIFVLHSGTKVNVVDSLNNYTKIRLADGKTGWMPVNQLKLLKDF</sequence>
<accession>A0ABU7IRX1</accession>
<feature type="signal peptide" evidence="3">
    <location>
        <begin position="1"/>
        <end position="19"/>
    </location>
</feature>
<feature type="repeat" description="TPR" evidence="1">
    <location>
        <begin position="55"/>
        <end position="88"/>
    </location>
</feature>
<evidence type="ECO:0000256" key="2">
    <source>
        <dbReference type="SAM" id="Phobius"/>
    </source>
</evidence>
<keyword evidence="2" id="KW-0472">Membrane</keyword>
<name>A0ABU7IRX1_9FLAO</name>
<evidence type="ECO:0000256" key="1">
    <source>
        <dbReference type="PROSITE-ProRule" id="PRU00339"/>
    </source>
</evidence>
<dbReference type="Proteomes" id="UP001356308">
    <property type="component" value="Unassembled WGS sequence"/>
</dbReference>
<keyword evidence="2" id="KW-1133">Transmembrane helix</keyword>
<comment type="caution">
    <text evidence="5">The sequence shown here is derived from an EMBL/GenBank/DDBJ whole genome shotgun (WGS) entry which is preliminary data.</text>
</comment>
<dbReference type="InterPro" id="IPR019734">
    <property type="entry name" value="TPR_rpt"/>
</dbReference>
<dbReference type="Gene3D" id="1.25.40.10">
    <property type="entry name" value="Tetratricopeptide repeat domain"/>
    <property type="match status" value="1"/>
</dbReference>
<keyword evidence="3" id="KW-0732">Signal</keyword>
<feature type="domain" description="SH3b" evidence="4">
    <location>
        <begin position="188"/>
        <end position="251"/>
    </location>
</feature>
<protein>
    <submittedName>
        <fullName evidence="5">Tetratricopeptide repeat protein</fullName>
    </submittedName>
</protein>
<evidence type="ECO:0000313" key="6">
    <source>
        <dbReference type="Proteomes" id="UP001356308"/>
    </source>
</evidence>
<dbReference type="SUPFAM" id="SSF48452">
    <property type="entry name" value="TPR-like"/>
    <property type="match status" value="1"/>
</dbReference>
<dbReference type="Pfam" id="PF08239">
    <property type="entry name" value="SH3_3"/>
    <property type="match status" value="1"/>
</dbReference>
<dbReference type="RefSeq" id="WP_330097976.1">
    <property type="nucleotide sequence ID" value="NZ_JAZDDG010000002.1"/>
</dbReference>
<feature type="transmembrane region" description="Helical" evidence="2">
    <location>
        <begin position="130"/>
        <end position="151"/>
    </location>
</feature>
<dbReference type="Gene3D" id="2.30.30.40">
    <property type="entry name" value="SH3 Domains"/>
    <property type="match status" value="1"/>
</dbReference>
<proteinExistence type="predicted"/>
<keyword evidence="6" id="KW-1185">Reference proteome</keyword>
<dbReference type="EMBL" id="JAZDDG010000002">
    <property type="protein sequence ID" value="MEE1975408.1"/>
    <property type="molecule type" value="Genomic_DNA"/>
</dbReference>
<keyword evidence="1" id="KW-0802">TPR repeat</keyword>
<feature type="chain" id="PRO_5046906108" evidence="3">
    <location>
        <begin position="20"/>
        <end position="253"/>
    </location>
</feature>
<dbReference type="InterPro" id="IPR011990">
    <property type="entry name" value="TPR-like_helical_dom_sf"/>
</dbReference>
<dbReference type="SMART" id="SM00028">
    <property type="entry name" value="TPR"/>
    <property type="match status" value="2"/>
</dbReference>
<evidence type="ECO:0000259" key="4">
    <source>
        <dbReference type="PROSITE" id="PS51781"/>
    </source>
</evidence>
<evidence type="ECO:0000313" key="5">
    <source>
        <dbReference type="EMBL" id="MEE1975408.1"/>
    </source>
</evidence>
<keyword evidence="2" id="KW-0812">Transmembrane</keyword>
<feature type="transmembrane region" description="Helical" evidence="2">
    <location>
        <begin position="158"/>
        <end position="180"/>
    </location>
</feature>
<reference evidence="5 6" key="1">
    <citation type="submission" date="2024-01" db="EMBL/GenBank/DDBJ databases">
        <title>Maribacter spp. originated from different algae showed divergent polysaccharides utilization ability.</title>
        <authorList>
            <person name="Wang H."/>
            <person name="Wu Y."/>
        </authorList>
    </citation>
    <scope>NUCLEOTIDE SEQUENCE [LARGE SCALE GENOMIC DNA]</scope>
    <source>
        <strain evidence="5 6">PR1</strain>
    </source>
</reference>